<evidence type="ECO:0000256" key="1">
    <source>
        <dbReference type="ARBA" id="ARBA00004651"/>
    </source>
</evidence>
<dbReference type="PANTHER" id="PTHR33908">
    <property type="entry name" value="MANNOSYLTRANSFERASE YKCB-RELATED"/>
    <property type="match status" value="1"/>
</dbReference>
<dbReference type="RefSeq" id="WP_338236497.1">
    <property type="nucleotide sequence ID" value="NZ_BQKE01000001.1"/>
</dbReference>
<reference evidence="10 11" key="1">
    <citation type="submission" date="2021-12" db="EMBL/GenBank/DDBJ databases">
        <title>Genome sequencing of bacteria with rrn-lacking chromosome and rrn-plasmid.</title>
        <authorList>
            <person name="Anda M."/>
            <person name="Iwasaki W."/>
        </authorList>
    </citation>
    <scope>NUCLEOTIDE SEQUENCE [LARGE SCALE GENOMIC DNA]</scope>
    <source>
        <strain evidence="10 11">NBRC 15940</strain>
    </source>
</reference>
<feature type="transmembrane region" description="Helical" evidence="8">
    <location>
        <begin position="289"/>
        <end position="310"/>
    </location>
</feature>
<evidence type="ECO:0000256" key="7">
    <source>
        <dbReference type="ARBA" id="ARBA00023136"/>
    </source>
</evidence>
<accession>A0AAN4VXX3</accession>
<feature type="transmembrane region" description="Helical" evidence="8">
    <location>
        <begin position="263"/>
        <end position="283"/>
    </location>
</feature>
<keyword evidence="7 8" id="KW-0472">Membrane</keyword>
<dbReference type="InterPro" id="IPR038731">
    <property type="entry name" value="RgtA/B/C-like"/>
</dbReference>
<dbReference type="Pfam" id="PF13231">
    <property type="entry name" value="PMT_2"/>
    <property type="match status" value="1"/>
</dbReference>
<dbReference type="GO" id="GO:0005886">
    <property type="term" value="C:plasma membrane"/>
    <property type="evidence" value="ECO:0007669"/>
    <property type="project" value="UniProtKB-SubCell"/>
</dbReference>
<dbReference type="GO" id="GO:0009103">
    <property type="term" value="P:lipopolysaccharide biosynthetic process"/>
    <property type="evidence" value="ECO:0007669"/>
    <property type="project" value="UniProtKB-ARBA"/>
</dbReference>
<feature type="transmembrane region" description="Helical" evidence="8">
    <location>
        <begin position="232"/>
        <end position="251"/>
    </location>
</feature>
<feature type="domain" description="Glycosyltransferase RgtA/B/C/D-like" evidence="9">
    <location>
        <begin position="54"/>
        <end position="205"/>
    </location>
</feature>
<comment type="caution">
    <text evidence="10">The sequence shown here is derived from an EMBL/GenBank/DDBJ whole genome shotgun (WGS) entry which is preliminary data.</text>
</comment>
<feature type="transmembrane region" description="Helical" evidence="8">
    <location>
        <begin position="188"/>
        <end position="207"/>
    </location>
</feature>
<dbReference type="Proteomes" id="UP001310022">
    <property type="component" value="Unassembled WGS sequence"/>
</dbReference>
<dbReference type="EMBL" id="BQKE01000001">
    <property type="protein sequence ID" value="GJM60825.1"/>
    <property type="molecule type" value="Genomic_DNA"/>
</dbReference>
<evidence type="ECO:0000256" key="5">
    <source>
        <dbReference type="ARBA" id="ARBA00022692"/>
    </source>
</evidence>
<dbReference type="AlphaFoldDB" id="A0AAN4VXX3"/>
<evidence type="ECO:0000313" key="10">
    <source>
        <dbReference type="EMBL" id="GJM60825.1"/>
    </source>
</evidence>
<keyword evidence="6 8" id="KW-1133">Transmembrane helix</keyword>
<dbReference type="GO" id="GO:0016763">
    <property type="term" value="F:pentosyltransferase activity"/>
    <property type="evidence" value="ECO:0007669"/>
    <property type="project" value="TreeGrafter"/>
</dbReference>
<name>A0AAN4VXX3_9BACT</name>
<evidence type="ECO:0000256" key="6">
    <source>
        <dbReference type="ARBA" id="ARBA00022989"/>
    </source>
</evidence>
<feature type="transmembrane region" description="Helical" evidence="8">
    <location>
        <begin position="322"/>
        <end position="344"/>
    </location>
</feature>
<keyword evidence="2" id="KW-1003">Cell membrane</keyword>
<organism evidence="10 11">
    <name type="scientific">Persicobacter diffluens</name>
    <dbReference type="NCBI Taxonomy" id="981"/>
    <lineage>
        <taxon>Bacteria</taxon>
        <taxon>Pseudomonadati</taxon>
        <taxon>Bacteroidota</taxon>
        <taxon>Cytophagia</taxon>
        <taxon>Cytophagales</taxon>
        <taxon>Persicobacteraceae</taxon>
        <taxon>Persicobacter</taxon>
    </lineage>
</organism>
<feature type="transmembrane region" description="Helical" evidence="8">
    <location>
        <begin position="151"/>
        <end position="176"/>
    </location>
</feature>
<evidence type="ECO:0000256" key="8">
    <source>
        <dbReference type="SAM" id="Phobius"/>
    </source>
</evidence>
<evidence type="ECO:0000259" key="9">
    <source>
        <dbReference type="Pfam" id="PF13231"/>
    </source>
</evidence>
<keyword evidence="11" id="KW-1185">Reference proteome</keyword>
<keyword evidence="5 8" id="KW-0812">Transmembrane</keyword>
<sequence>MSLFDKSNTRSQGLLIFLVAWLIINLLQAWAVGVHEDEAYYWMWSRWMDWGYFDHPPMVALIIKIGKGFFSGTLGLRLMTVLMSTTAIYLLWELVQPYQVKFAHFCMVVASVPLIHIYGFVTTPDVPLFFFGVLYFHALKRYYQEDSWKNVLLLAIVIALMFYSKYHAVLLVFFSLLANWKLLTRPSFWVTAVLSVLLLTPHIYWQISNEFPSIQYHLFDRSKEPYKIANTYMYLLNEWVVFGPLTAYFLFKAALKVKLEGDFDRALLVNLFGIVLFFFISSFKGWVEAHWTLVATIPLVLLAPRGIQYLSVGEYKWFKNLFVVSLVLLMTARLLLAIPAGPWYSLPALKMFKEREEWSERIQEVAQGRPVVFVNGFQKPSQFGFYTDGAPVACLTQVNYRKHQYDLWPMLDSLQGKSIALVGYEGQLPQMQSFDTPNGKVSVGIMDDFQSLGKIWSEIQSPAPTYSAGQEVKLEVLLTNKFDRAVQYHLDLEGASPALLPTFWKEGKIVPVAQQPIPLEQLNWRQGEQRLQSVHIKMPAEAGKYKLMISTCQSPFERRLSGRAIDVEIK</sequence>
<evidence type="ECO:0000256" key="2">
    <source>
        <dbReference type="ARBA" id="ARBA00022475"/>
    </source>
</evidence>
<evidence type="ECO:0000256" key="3">
    <source>
        <dbReference type="ARBA" id="ARBA00022676"/>
    </source>
</evidence>
<evidence type="ECO:0000256" key="4">
    <source>
        <dbReference type="ARBA" id="ARBA00022679"/>
    </source>
</evidence>
<dbReference type="InterPro" id="IPR050297">
    <property type="entry name" value="LipidA_mod_glycosyltrf_83"/>
</dbReference>
<keyword evidence="4" id="KW-0808">Transferase</keyword>
<comment type="subcellular location">
    <subcellularLocation>
        <location evidence="1">Cell membrane</location>
        <topology evidence="1">Multi-pass membrane protein</topology>
    </subcellularLocation>
</comment>
<proteinExistence type="predicted"/>
<evidence type="ECO:0000313" key="11">
    <source>
        <dbReference type="Proteomes" id="UP001310022"/>
    </source>
</evidence>
<protein>
    <recommendedName>
        <fullName evidence="9">Glycosyltransferase RgtA/B/C/D-like domain-containing protein</fullName>
    </recommendedName>
</protein>
<dbReference type="PANTHER" id="PTHR33908:SF11">
    <property type="entry name" value="MEMBRANE PROTEIN"/>
    <property type="match status" value="1"/>
</dbReference>
<feature type="transmembrane region" description="Helical" evidence="8">
    <location>
        <begin position="74"/>
        <end position="95"/>
    </location>
</feature>
<keyword evidence="3" id="KW-0328">Glycosyltransferase</keyword>
<gene>
    <name evidence="10" type="ORF">PEDI_13770</name>
</gene>